<dbReference type="EMBL" id="DVLF01000104">
    <property type="protein sequence ID" value="HIT50040.1"/>
    <property type="molecule type" value="Genomic_DNA"/>
</dbReference>
<dbReference type="InterPro" id="IPR011435">
    <property type="entry name" value="UmpAB"/>
</dbReference>
<feature type="transmembrane region" description="Helical" evidence="1">
    <location>
        <begin position="262"/>
        <end position="283"/>
    </location>
</feature>
<gene>
    <name evidence="2" type="ORF">IAD46_03335</name>
</gene>
<proteinExistence type="predicted"/>
<feature type="transmembrane region" description="Helical" evidence="1">
    <location>
        <begin position="295"/>
        <end position="317"/>
    </location>
</feature>
<evidence type="ECO:0000313" key="2">
    <source>
        <dbReference type="EMBL" id="HIT50040.1"/>
    </source>
</evidence>
<feature type="transmembrane region" description="Helical" evidence="1">
    <location>
        <begin position="12"/>
        <end position="32"/>
    </location>
</feature>
<feature type="transmembrane region" description="Helical" evidence="1">
    <location>
        <begin position="370"/>
        <end position="388"/>
    </location>
</feature>
<reference evidence="2" key="1">
    <citation type="submission" date="2020-10" db="EMBL/GenBank/DDBJ databases">
        <authorList>
            <person name="Gilroy R."/>
        </authorList>
    </citation>
    <scope>NUCLEOTIDE SEQUENCE</scope>
    <source>
        <strain evidence="2">ChiW17-6978</strain>
    </source>
</reference>
<feature type="transmembrane region" description="Helical" evidence="1">
    <location>
        <begin position="117"/>
        <end position="137"/>
    </location>
</feature>
<comment type="caution">
    <text evidence="2">The sequence shown here is derived from an EMBL/GenBank/DDBJ whole genome shotgun (WGS) entry which is preliminary data.</text>
</comment>
<feature type="transmembrane region" description="Helical" evidence="1">
    <location>
        <begin position="394"/>
        <end position="412"/>
    </location>
</feature>
<feature type="transmembrane region" description="Helical" evidence="1">
    <location>
        <begin position="38"/>
        <end position="59"/>
    </location>
</feature>
<feature type="non-terminal residue" evidence="2">
    <location>
        <position position="433"/>
    </location>
</feature>
<organism evidence="2 3">
    <name type="scientific">Candidatus Pelethenecus faecipullorum</name>
    <dbReference type="NCBI Taxonomy" id="2840900"/>
    <lineage>
        <taxon>Bacteria</taxon>
        <taxon>Bacillati</taxon>
        <taxon>Mycoplasmatota</taxon>
        <taxon>Mollicutes</taxon>
        <taxon>Candidatus Pelethenecus</taxon>
    </lineage>
</organism>
<dbReference type="Pfam" id="PF07556">
    <property type="entry name" value="DUF1538"/>
    <property type="match status" value="2"/>
</dbReference>
<accession>A0A9D1GR32</accession>
<keyword evidence="1" id="KW-1133">Transmembrane helix</keyword>
<evidence type="ECO:0000256" key="1">
    <source>
        <dbReference type="SAM" id="Phobius"/>
    </source>
</evidence>
<keyword evidence="1" id="KW-0472">Membrane</keyword>
<protein>
    <submittedName>
        <fullName evidence="2">DUF1538 domain-containing protein</fullName>
    </submittedName>
</protein>
<reference evidence="2" key="2">
    <citation type="journal article" date="2021" name="PeerJ">
        <title>Extensive microbial diversity within the chicken gut microbiome revealed by metagenomics and culture.</title>
        <authorList>
            <person name="Gilroy R."/>
            <person name="Ravi A."/>
            <person name="Getino M."/>
            <person name="Pursley I."/>
            <person name="Horton D.L."/>
            <person name="Alikhan N.F."/>
            <person name="Baker D."/>
            <person name="Gharbi K."/>
            <person name="Hall N."/>
            <person name="Watson M."/>
            <person name="Adriaenssens E.M."/>
            <person name="Foster-Nyarko E."/>
            <person name="Jarju S."/>
            <person name="Secka A."/>
            <person name="Antonio M."/>
            <person name="Oren A."/>
            <person name="Chaudhuri R.R."/>
            <person name="La Ragione R."/>
            <person name="Hildebrand F."/>
            <person name="Pallen M.J."/>
        </authorList>
    </citation>
    <scope>NUCLEOTIDE SEQUENCE</scope>
    <source>
        <strain evidence="2">ChiW17-6978</strain>
    </source>
</reference>
<feature type="transmembrane region" description="Helical" evidence="1">
    <location>
        <begin position="329"/>
        <end position="349"/>
    </location>
</feature>
<feature type="transmembrane region" description="Helical" evidence="1">
    <location>
        <begin position="183"/>
        <end position="201"/>
    </location>
</feature>
<dbReference type="Proteomes" id="UP000886758">
    <property type="component" value="Unassembled WGS sequence"/>
</dbReference>
<sequence length="433" mass="46394">MQLLWHKIKEALVSVLPVTVIVVILHFTPWIQLTNMELIIFLASALLLIIGIGLFNLGADMAMQPMGEQVGASLMKTKKIKVIAIVCFVMGVLITIAEPDLSVLASQVSDVINQTVLIVSIGVGVGLFLVFAVLKIIFNKDLSFLLVFFYFAMFALVSLVLLSGNGYFLALSFDSGGVTTGPITVPFIMSLGVGVATTIGGKNTSENSFGLIALCSIGPILAILILGMTIQGEMVYEIPNYAVDPNFFGSLFHTMVEVGKEVILALGLIVVFFLIIQLVYLHLPKIKLIRIAIGIAYTFIGLVLFLSAVTIGFMPVGYKLGTYMAQHPALLVVFGFILGFVVVLAEPAVHVLKQQVEDITNGGVSKTGMLLALSIGVGISIGLSMIRIIFDFSILYYIIPGYFISLGLALFVPRLYTAIAFDSGGVASGPLTS</sequence>
<feature type="transmembrane region" description="Helical" evidence="1">
    <location>
        <begin position="80"/>
        <end position="97"/>
    </location>
</feature>
<evidence type="ECO:0000313" key="3">
    <source>
        <dbReference type="Proteomes" id="UP000886758"/>
    </source>
</evidence>
<keyword evidence="1" id="KW-0812">Transmembrane</keyword>
<feature type="transmembrane region" description="Helical" evidence="1">
    <location>
        <begin position="144"/>
        <end position="163"/>
    </location>
</feature>
<dbReference type="AlphaFoldDB" id="A0A9D1GR32"/>
<name>A0A9D1GR32_9MOLU</name>
<feature type="transmembrane region" description="Helical" evidence="1">
    <location>
        <begin position="208"/>
        <end position="230"/>
    </location>
</feature>